<evidence type="ECO:0000256" key="1">
    <source>
        <dbReference type="ARBA" id="ARBA00001974"/>
    </source>
</evidence>
<evidence type="ECO:0000256" key="5">
    <source>
        <dbReference type="ARBA" id="ARBA00023002"/>
    </source>
</evidence>
<dbReference type="Proteomes" id="UP000831467">
    <property type="component" value="Chromosome"/>
</dbReference>
<organism evidence="8 9">
    <name type="scientific">Microbacterium sufflavum</name>
    <dbReference type="NCBI Taxonomy" id="2851649"/>
    <lineage>
        <taxon>Bacteria</taxon>
        <taxon>Bacillati</taxon>
        <taxon>Actinomycetota</taxon>
        <taxon>Actinomycetes</taxon>
        <taxon>Micrococcales</taxon>
        <taxon>Microbacteriaceae</taxon>
        <taxon>Microbacterium</taxon>
    </lineage>
</organism>
<dbReference type="Gene3D" id="2.40.110.10">
    <property type="entry name" value="Butyryl-CoA Dehydrogenase, subunit A, domain 2"/>
    <property type="match status" value="1"/>
</dbReference>
<feature type="domain" description="Acyl-CoA dehydrogenase/oxidase N-terminal" evidence="7">
    <location>
        <begin position="7"/>
        <end position="118"/>
    </location>
</feature>
<dbReference type="InterPro" id="IPR009075">
    <property type="entry name" value="AcylCo_DH/oxidase_C"/>
</dbReference>
<dbReference type="RefSeq" id="WP_136034098.1">
    <property type="nucleotide sequence ID" value="NZ_CP078076.1"/>
</dbReference>
<dbReference type="Gene3D" id="1.20.140.10">
    <property type="entry name" value="Butyryl-CoA Dehydrogenase, subunit A, domain 3"/>
    <property type="match status" value="1"/>
</dbReference>
<proteinExistence type="inferred from homology"/>
<keyword evidence="4" id="KW-0274">FAD</keyword>
<dbReference type="InterPro" id="IPR037069">
    <property type="entry name" value="AcylCoA_DH/ox_N_sf"/>
</dbReference>
<keyword evidence="9" id="KW-1185">Reference proteome</keyword>
<evidence type="ECO:0000256" key="4">
    <source>
        <dbReference type="ARBA" id="ARBA00022827"/>
    </source>
</evidence>
<dbReference type="Gene3D" id="1.10.540.10">
    <property type="entry name" value="Acyl-CoA dehydrogenase/oxidase, N-terminal domain"/>
    <property type="match status" value="1"/>
</dbReference>
<protein>
    <submittedName>
        <fullName evidence="8">Acyl-CoA/acyl-ACP dehydrogenase</fullName>
    </submittedName>
</protein>
<evidence type="ECO:0000256" key="2">
    <source>
        <dbReference type="ARBA" id="ARBA00009347"/>
    </source>
</evidence>
<accession>A0ABY4IBE9</accession>
<evidence type="ECO:0000259" key="7">
    <source>
        <dbReference type="Pfam" id="PF02771"/>
    </source>
</evidence>
<dbReference type="SUPFAM" id="SSF56645">
    <property type="entry name" value="Acyl-CoA dehydrogenase NM domain-like"/>
    <property type="match status" value="1"/>
</dbReference>
<evidence type="ECO:0000313" key="8">
    <source>
        <dbReference type="EMBL" id="UPL10080.1"/>
    </source>
</evidence>
<dbReference type="InterPro" id="IPR013786">
    <property type="entry name" value="AcylCoA_DH/ox_N"/>
</dbReference>
<dbReference type="PANTHER" id="PTHR43884:SF20">
    <property type="entry name" value="ACYL-COA DEHYDROGENASE FADE28"/>
    <property type="match status" value="1"/>
</dbReference>
<dbReference type="InterPro" id="IPR046373">
    <property type="entry name" value="Acyl-CoA_Oxase/DH_mid-dom_sf"/>
</dbReference>
<comment type="similarity">
    <text evidence="2">Belongs to the acyl-CoA dehydrogenase family.</text>
</comment>
<evidence type="ECO:0000313" key="9">
    <source>
        <dbReference type="Proteomes" id="UP000831467"/>
    </source>
</evidence>
<gene>
    <name evidence="8" type="ORF">KV394_02700</name>
</gene>
<feature type="domain" description="Acyl-CoA dehydrogenase/oxidase C-terminal" evidence="6">
    <location>
        <begin position="233"/>
        <end position="354"/>
    </location>
</feature>
<comment type="cofactor">
    <cofactor evidence="1">
        <name>FAD</name>
        <dbReference type="ChEBI" id="CHEBI:57692"/>
    </cofactor>
</comment>
<sequence>MSFEPDEDQQELVALVRGILSQRADSAATRRALESDQRFDADLWRLLCEEIGIAGMAVPEEHGGAGFTLREAQLALEEIGYALAPSPYLGSVAIAAQAILAAGDAEASARLLPGIAEGSSAAALVWADPSGRFAPDHIDVHAEADGEAWTLTGTAGFVLDGLPADVLVAVARTADGPRLFEVLDAAAVAREDDPTMDQTLRLATLRFDGVPARPLGDGDPAVLDDVRALALAAVAAVQAGTAARALDDTVAYAQQRVQFGRPIGSFQALKHRMADLHVRVEVARTASRAAADALASGAPDRAELATIAKAVCSEALTRVAGEMIQLHGGIAITWEHDAHLVFKRAHALGTLFGTPRELRAAAEPWALARL</sequence>
<evidence type="ECO:0000259" key="6">
    <source>
        <dbReference type="Pfam" id="PF00441"/>
    </source>
</evidence>
<keyword evidence="3" id="KW-0285">Flavoprotein</keyword>
<dbReference type="Pfam" id="PF00441">
    <property type="entry name" value="Acyl-CoA_dh_1"/>
    <property type="match status" value="1"/>
</dbReference>
<dbReference type="SUPFAM" id="SSF47203">
    <property type="entry name" value="Acyl-CoA dehydrogenase C-terminal domain-like"/>
    <property type="match status" value="1"/>
</dbReference>
<evidence type="ECO:0000256" key="3">
    <source>
        <dbReference type="ARBA" id="ARBA00022630"/>
    </source>
</evidence>
<dbReference type="Pfam" id="PF02771">
    <property type="entry name" value="Acyl-CoA_dh_N"/>
    <property type="match status" value="1"/>
</dbReference>
<dbReference type="EMBL" id="CP078076">
    <property type="protein sequence ID" value="UPL10080.1"/>
    <property type="molecule type" value="Genomic_DNA"/>
</dbReference>
<dbReference type="InterPro" id="IPR009100">
    <property type="entry name" value="AcylCoA_DH/oxidase_NM_dom_sf"/>
</dbReference>
<name>A0ABY4IBE9_9MICO</name>
<keyword evidence="5" id="KW-0560">Oxidoreductase</keyword>
<reference evidence="8 9" key="1">
    <citation type="submission" date="2021-06" db="EMBL/GenBank/DDBJ databases">
        <title>Genome-based taxonomic framework of Microbacterium strains isolated from marine environment, the description of four new species and reclassification of four preexisting species.</title>
        <authorList>
            <person name="Lee S.D."/>
            <person name="Kim S.-M."/>
            <person name="Byeon Y.-S."/>
            <person name="Yang H.L."/>
            <person name="Kim I.S."/>
        </authorList>
    </citation>
    <scope>NUCLEOTIDE SEQUENCE [LARGE SCALE GENOMIC DNA]</scope>
    <source>
        <strain evidence="8 9">SSW1-51</strain>
    </source>
</reference>
<dbReference type="InterPro" id="IPR036250">
    <property type="entry name" value="AcylCo_DH-like_C"/>
</dbReference>
<dbReference type="PANTHER" id="PTHR43884">
    <property type="entry name" value="ACYL-COA DEHYDROGENASE"/>
    <property type="match status" value="1"/>
</dbReference>